<gene>
    <name evidence="1" type="ORF">CQW23_17232</name>
</gene>
<dbReference type="PANTHER" id="PTHR34202:SF1">
    <property type="entry name" value="UPF0548 PROTEIN"/>
    <property type="match status" value="1"/>
</dbReference>
<keyword evidence="2" id="KW-1185">Reference proteome</keyword>
<reference evidence="1 2" key="1">
    <citation type="journal article" date="2017" name="Genome Biol.">
        <title>New reference genome sequences of hot pepper reveal the massive evolution of plant disease-resistance genes by retroduplication.</title>
        <authorList>
            <person name="Kim S."/>
            <person name="Park J."/>
            <person name="Yeom S.I."/>
            <person name="Kim Y.M."/>
            <person name="Seo E."/>
            <person name="Kim K.T."/>
            <person name="Kim M.S."/>
            <person name="Lee J.M."/>
            <person name="Cheong K."/>
            <person name="Shin H.S."/>
            <person name="Kim S.B."/>
            <person name="Han K."/>
            <person name="Lee J."/>
            <person name="Park M."/>
            <person name="Lee H.A."/>
            <person name="Lee H.Y."/>
            <person name="Lee Y."/>
            <person name="Oh S."/>
            <person name="Lee J.H."/>
            <person name="Choi E."/>
            <person name="Choi E."/>
            <person name="Lee S.E."/>
            <person name="Jeon J."/>
            <person name="Kim H."/>
            <person name="Choi G."/>
            <person name="Song H."/>
            <person name="Lee J."/>
            <person name="Lee S.C."/>
            <person name="Kwon J.K."/>
            <person name="Lee H.Y."/>
            <person name="Koo N."/>
            <person name="Hong Y."/>
            <person name="Kim R.W."/>
            <person name="Kang W.H."/>
            <person name="Huh J.H."/>
            <person name="Kang B.C."/>
            <person name="Yang T.J."/>
            <person name="Lee Y.H."/>
            <person name="Bennetzen J.L."/>
            <person name="Choi D."/>
        </authorList>
    </citation>
    <scope>NUCLEOTIDE SEQUENCE [LARGE SCALE GENOMIC DNA]</scope>
    <source>
        <strain evidence="2">cv. PBC81</strain>
    </source>
</reference>
<dbReference type="Proteomes" id="UP000224567">
    <property type="component" value="Unassembled WGS sequence"/>
</dbReference>
<name>A0A2G2WDB2_CAPBA</name>
<evidence type="ECO:0000313" key="1">
    <source>
        <dbReference type="EMBL" id="PHT43207.1"/>
    </source>
</evidence>
<accession>A0A2G2WDB2</accession>
<dbReference type="EMBL" id="MLFT02000007">
    <property type="protein sequence ID" value="PHT43207.1"/>
    <property type="molecule type" value="Genomic_DNA"/>
</dbReference>
<evidence type="ECO:0000313" key="2">
    <source>
        <dbReference type="Proteomes" id="UP000224567"/>
    </source>
</evidence>
<dbReference type="PANTHER" id="PTHR34202">
    <property type="entry name" value="UPF0548 PROTEIN"/>
    <property type="match status" value="1"/>
</dbReference>
<comment type="caution">
    <text evidence="1">The sequence shown here is derived from an EMBL/GenBank/DDBJ whole genome shotgun (WGS) entry which is preliminary data.</text>
</comment>
<dbReference type="AlphaFoldDB" id="A0A2G2WDB2"/>
<dbReference type="STRING" id="33114.A0A2G2WDB2"/>
<sequence>MLTSKSGRRSCLISGSFNYDNRFRRTTEKPVSLLKQDKELAKNGFSVNCARVLVGSGLDTFEKGKAAGDIQWFLLKY</sequence>
<dbReference type="OrthoDB" id="46304at2759"/>
<proteinExistence type="predicted"/>
<reference evidence="2" key="2">
    <citation type="journal article" date="2017" name="J. Anim. Genet.">
        <title>Multiple reference genome sequences of hot pepper reveal the massive evolution of plant disease resistance genes by retroduplication.</title>
        <authorList>
            <person name="Kim S."/>
            <person name="Park J."/>
            <person name="Yeom S.-I."/>
            <person name="Kim Y.-M."/>
            <person name="Seo E."/>
            <person name="Kim K.-T."/>
            <person name="Kim M.-S."/>
            <person name="Lee J.M."/>
            <person name="Cheong K."/>
            <person name="Shin H.-S."/>
            <person name="Kim S.-B."/>
            <person name="Han K."/>
            <person name="Lee J."/>
            <person name="Park M."/>
            <person name="Lee H.-A."/>
            <person name="Lee H.-Y."/>
            <person name="Lee Y."/>
            <person name="Oh S."/>
            <person name="Lee J.H."/>
            <person name="Choi E."/>
            <person name="Choi E."/>
            <person name="Lee S.E."/>
            <person name="Jeon J."/>
            <person name="Kim H."/>
            <person name="Choi G."/>
            <person name="Song H."/>
            <person name="Lee J."/>
            <person name="Lee S.-C."/>
            <person name="Kwon J.-K."/>
            <person name="Lee H.-Y."/>
            <person name="Koo N."/>
            <person name="Hong Y."/>
            <person name="Kim R.W."/>
            <person name="Kang W.-H."/>
            <person name="Huh J.H."/>
            <person name="Kang B.-C."/>
            <person name="Yang T.-J."/>
            <person name="Lee Y.-H."/>
            <person name="Bennetzen J.L."/>
            <person name="Choi D."/>
        </authorList>
    </citation>
    <scope>NUCLEOTIDE SEQUENCE [LARGE SCALE GENOMIC DNA]</scope>
    <source>
        <strain evidence="2">cv. PBC81</strain>
    </source>
</reference>
<organism evidence="1 2">
    <name type="scientific">Capsicum baccatum</name>
    <name type="common">Peruvian pepper</name>
    <dbReference type="NCBI Taxonomy" id="33114"/>
    <lineage>
        <taxon>Eukaryota</taxon>
        <taxon>Viridiplantae</taxon>
        <taxon>Streptophyta</taxon>
        <taxon>Embryophyta</taxon>
        <taxon>Tracheophyta</taxon>
        <taxon>Spermatophyta</taxon>
        <taxon>Magnoliopsida</taxon>
        <taxon>eudicotyledons</taxon>
        <taxon>Gunneridae</taxon>
        <taxon>Pentapetalae</taxon>
        <taxon>asterids</taxon>
        <taxon>lamiids</taxon>
        <taxon>Solanales</taxon>
        <taxon>Solanaceae</taxon>
        <taxon>Solanoideae</taxon>
        <taxon>Capsiceae</taxon>
        <taxon>Capsicum</taxon>
    </lineage>
</organism>
<protein>
    <submittedName>
        <fullName evidence="1">UPF0548 protein</fullName>
    </submittedName>
</protein>